<keyword evidence="8 10" id="KW-1133">Transmembrane helix</keyword>
<dbReference type="PANTHER" id="PTHR39583:SF2">
    <property type="entry name" value="TYPE II SECRETION SYSTEM PROTEIN J"/>
    <property type="match status" value="1"/>
</dbReference>
<dbReference type="Pfam" id="PF11612">
    <property type="entry name" value="T2SSJ"/>
    <property type="match status" value="1"/>
</dbReference>
<name>A0ABV2R6K6_9CAUL</name>
<protein>
    <recommendedName>
        <fullName evidence="3">Type II secretion system protein J</fullName>
    </recommendedName>
</protein>
<dbReference type="EMBL" id="JBEPTF010000001">
    <property type="protein sequence ID" value="MET4682219.1"/>
    <property type="molecule type" value="Genomic_DNA"/>
</dbReference>
<dbReference type="InterPro" id="IPR010055">
    <property type="entry name" value="T2SS_protein-GspJ"/>
</dbReference>
<reference evidence="11 12" key="1">
    <citation type="submission" date="2024-06" db="EMBL/GenBank/DDBJ databases">
        <title>Sorghum-associated microbial communities from plants grown in Nebraska, USA.</title>
        <authorList>
            <person name="Schachtman D."/>
        </authorList>
    </citation>
    <scope>NUCLEOTIDE SEQUENCE [LARGE SCALE GENOMIC DNA]</scope>
    <source>
        <strain evidence="11 12">2814</strain>
    </source>
</reference>
<keyword evidence="6" id="KW-0997">Cell inner membrane</keyword>
<dbReference type="PROSITE" id="PS00409">
    <property type="entry name" value="PROKAR_NTER_METHYL"/>
    <property type="match status" value="1"/>
</dbReference>
<evidence type="ECO:0000256" key="5">
    <source>
        <dbReference type="ARBA" id="ARBA00022481"/>
    </source>
</evidence>
<dbReference type="Gene3D" id="3.10.610.10">
    <property type="entry name" value="GSPII I/J protein-like"/>
    <property type="match status" value="1"/>
</dbReference>
<sequence length="206" mass="21985">MTNPLVTGRPASPRAGFTLVEVMVALLIFALLSAAGVLVLSQSIDNRFAVKAATDRTAELQRLRATLRADLGQAAPRRARAADGQAALSPILGAEAPGDALLVLVRAGWSNPDGRPRASLQRVEYRLVEDRLERRVYPHLDGARPGPPQVLYRGASAPALAFISQGAEAPRFIASPERPLPDAVRLDLTLEGYGPIRQLFVVGGGR</sequence>
<dbReference type="RefSeq" id="WP_354087178.1">
    <property type="nucleotide sequence ID" value="NZ_JBEPTF010000001.1"/>
</dbReference>
<evidence type="ECO:0000256" key="1">
    <source>
        <dbReference type="ARBA" id="ARBA00004377"/>
    </source>
</evidence>
<comment type="caution">
    <text evidence="11">The sequence shown here is derived from an EMBL/GenBank/DDBJ whole genome shotgun (WGS) entry which is preliminary data.</text>
</comment>
<gene>
    <name evidence="11" type="ORF">ABIE19_000128</name>
</gene>
<proteinExistence type="inferred from homology"/>
<evidence type="ECO:0000256" key="4">
    <source>
        <dbReference type="ARBA" id="ARBA00022475"/>
    </source>
</evidence>
<dbReference type="NCBIfam" id="TIGR02532">
    <property type="entry name" value="IV_pilin_GFxxxE"/>
    <property type="match status" value="1"/>
</dbReference>
<evidence type="ECO:0000256" key="3">
    <source>
        <dbReference type="ARBA" id="ARBA00021539"/>
    </source>
</evidence>
<dbReference type="Pfam" id="PF07963">
    <property type="entry name" value="N_methyl"/>
    <property type="match status" value="1"/>
</dbReference>
<dbReference type="Gene3D" id="2.10.70.20">
    <property type="entry name" value="gspk-gspi-gspj complex like domains"/>
    <property type="match status" value="1"/>
</dbReference>
<keyword evidence="12" id="KW-1185">Reference proteome</keyword>
<evidence type="ECO:0000256" key="9">
    <source>
        <dbReference type="ARBA" id="ARBA00023136"/>
    </source>
</evidence>
<keyword evidence="5" id="KW-0488">Methylation</keyword>
<dbReference type="NCBIfam" id="TIGR01711">
    <property type="entry name" value="gspJ"/>
    <property type="match status" value="1"/>
</dbReference>
<keyword evidence="4" id="KW-1003">Cell membrane</keyword>
<feature type="transmembrane region" description="Helical" evidence="10">
    <location>
        <begin position="20"/>
        <end position="41"/>
    </location>
</feature>
<organism evidence="11 12">
    <name type="scientific">Brevundimonas faecalis</name>
    <dbReference type="NCBI Taxonomy" id="947378"/>
    <lineage>
        <taxon>Bacteria</taxon>
        <taxon>Pseudomonadati</taxon>
        <taxon>Pseudomonadota</taxon>
        <taxon>Alphaproteobacteria</taxon>
        <taxon>Caulobacterales</taxon>
        <taxon>Caulobacteraceae</taxon>
        <taxon>Brevundimonas</taxon>
    </lineage>
</organism>
<dbReference type="InterPro" id="IPR051621">
    <property type="entry name" value="T2SS_protein_J"/>
</dbReference>
<comment type="similarity">
    <text evidence="2">Belongs to the GSP J family.</text>
</comment>
<evidence type="ECO:0000256" key="10">
    <source>
        <dbReference type="SAM" id="Phobius"/>
    </source>
</evidence>
<evidence type="ECO:0000256" key="7">
    <source>
        <dbReference type="ARBA" id="ARBA00022692"/>
    </source>
</evidence>
<keyword evidence="7 10" id="KW-0812">Transmembrane</keyword>
<dbReference type="InterPro" id="IPR012902">
    <property type="entry name" value="N_methyl_site"/>
</dbReference>
<keyword evidence="9 10" id="KW-0472">Membrane</keyword>
<dbReference type="PANTHER" id="PTHR39583">
    <property type="entry name" value="TYPE II SECRETION SYSTEM PROTEIN J-RELATED"/>
    <property type="match status" value="1"/>
</dbReference>
<dbReference type="SUPFAM" id="SSF54523">
    <property type="entry name" value="Pili subunits"/>
    <property type="match status" value="1"/>
</dbReference>
<comment type="subcellular location">
    <subcellularLocation>
        <location evidence="1">Cell inner membrane</location>
        <topology evidence="1">Single-pass membrane protein</topology>
    </subcellularLocation>
</comment>
<dbReference type="InterPro" id="IPR045584">
    <property type="entry name" value="Pilin-like"/>
</dbReference>
<evidence type="ECO:0000256" key="2">
    <source>
        <dbReference type="ARBA" id="ARBA00011084"/>
    </source>
</evidence>
<evidence type="ECO:0000256" key="6">
    <source>
        <dbReference type="ARBA" id="ARBA00022519"/>
    </source>
</evidence>
<accession>A0ABV2R6K6</accession>
<dbReference type="Proteomes" id="UP001549313">
    <property type="component" value="Unassembled WGS sequence"/>
</dbReference>
<evidence type="ECO:0000256" key="8">
    <source>
        <dbReference type="ARBA" id="ARBA00022989"/>
    </source>
</evidence>
<evidence type="ECO:0000313" key="12">
    <source>
        <dbReference type="Proteomes" id="UP001549313"/>
    </source>
</evidence>
<evidence type="ECO:0000313" key="11">
    <source>
        <dbReference type="EMBL" id="MET4682219.1"/>
    </source>
</evidence>